<dbReference type="GO" id="GO:0016614">
    <property type="term" value="F:oxidoreductase activity, acting on CH-OH group of donors"/>
    <property type="evidence" value="ECO:0007669"/>
    <property type="project" value="InterPro"/>
</dbReference>
<dbReference type="GO" id="GO:0009055">
    <property type="term" value="F:electron transfer activity"/>
    <property type="evidence" value="ECO:0007669"/>
    <property type="project" value="InterPro"/>
</dbReference>
<evidence type="ECO:0000256" key="5">
    <source>
        <dbReference type="ARBA" id="ARBA00022729"/>
    </source>
</evidence>
<dbReference type="PANTHER" id="PTHR35008:SF8">
    <property type="entry name" value="ALCOHOL DEHYDROGENASE CYTOCHROME C SUBUNIT"/>
    <property type="match status" value="1"/>
</dbReference>
<keyword evidence="2" id="KW-1003">Cell membrane</keyword>
<feature type="chain" id="PRO_5008041809" evidence="10">
    <location>
        <begin position="20"/>
        <end position="306"/>
    </location>
</feature>
<evidence type="ECO:0000256" key="10">
    <source>
        <dbReference type="SAM" id="SignalP"/>
    </source>
</evidence>
<keyword evidence="3 9" id="KW-0349">Heme</keyword>
<reference evidence="12 13" key="1">
    <citation type="journal article" date="2016" name="Front. Microbiol.">
        <title>Genomic Resource of Rice Seed Associated Bacteria.</title>
        <authorList>
            <person name="Midha S."/>
            <person name="Bansal K."/>
            <person name="Sharma S."/>
            <person name="Kumar N."/>
            <person name="Patil P.P."/>
            <person name="Chaudhry V."/>
            <person name="Patil P.B."/>
        </authorList>
    </citation>
    <scope>NUCLEOTIDE SEQUENCE [LARGE SCALE GENOMIC DNA]</scope>
    <source>
        <strain evidence="12 13">NS226</strain>
    </source>
</reference>
<dbReference type="GO" id="GO:0005886">
    <property type="term" value="C:plasma membrane"/>
    <property type="evidence" value="ECO:0007669"/>
    <property type="project" value="UniProtKB-SubCell"/>
</dbReference>
<comment type="caution">
    <text evidence="12">The sequence shown here is derived from an EMBL/GenBank/DDBJ whole genome shotgun (WGS) entry which is preliminary data.</text>
</comment>
<proteinExistence type="predicted"/>
<organism evidence="12 13">
    <name type="scientific">Aureimonas ureilytica</name>
    <dbReference type="NCBI Taxonomy" id="401562"/>
    <lineage>
        <taxon>Bacteria</taxon>
        <taxon>Pseudomonadati</taxon>
        <taxon>Pseudomonadota</taxon>
        <taxon>Alphaproteobacteria</taxon>
        <taxon>Hyphomicrobiales</taxon>
        <taxon>Aurantimonadaceae</taxon>
        <taxon>Aureimonas</taxon>
    </lineage>
</organism>
<comment type="subcellular location">
    <subcellularLocation>
        <location evidence="1">Cell membrane</location>
    </subcellularLocation>
</comment>
<dbReference type="InterPro" id="IPR051459">
    <property type="entry name" value="Cytochrome_c-type_DH"/>
</dbReference>
<gene>
    <name evidence="12" type="ORF">NS226_00970</name>
</gene>
<evidence type="ECO:0000256" key="8">
    <source>
        <dbReference type="ARBA" id="ARBA00023136"/>
    </source>
</evidence>
<dbReference type="PIRSF" id="PIRSF000018">
    <property type="entry name" value="Mb_ADH_cyt_c"/>
    <property type="match status" value="1"/>
</dbReference>
<feature type="domain" description="Cytochrome c" evidence="11">
    <location>
        <begin position="42"/>
        <end position="147"/>
    </location>
</feature>
<evidence type="ECO:0000256" key="9">
    <source>
        <dbReference type="PROSITE-ProRule" id="PRU00433"/>
    </source>
</evidence>
<evidence type="ECO:0000313" key="12">
    <source>
        <dbReference type="EMBL" id="KTQ98457.1"/>
    </source>
</evidence>
<protein>
    <submittedName>
        <fullName evidence="12">Cytochrome C</fullName>
    </submittedName>
</protein>
<evidence type="ECO:0000256" key="7">
    <source>
        <dbReference type="ARBA" id="ARBA00023004"/>
    </source>
</evidence>
<dbReference type="InterPro" id="IPR009056">
    <property type="entry name" value="Cyt_c-like_dom"/>
</dbReference>
<dbReference type="EMBL" id="LDPZ01000003">
    <property type="protein sequence ID" value="KTQ98457.1"/>
    <property type="molecule type" value="Genomic_DNA"/>
</dbReference>
<evidence type="ECO:0000256" key="2">
    <source>
        <dbReference type="ARBA" id="ARBA00022475"/>
    </source>
</evidence>
<keyword evidence="6" id="KW-0677">Repeat</keyword>
<dbReference type="Gene3D" id="1.10.760.10">
    <property type="entry name" value="Cytochrome c-like domain"/>
    <property type="match status" value="2"/>
</dbReference>
<dbReference type="InterPro" id="IPR014353">
    <property type="entry name" value="Membr-bd_ADH_cyt_c"/>
</dbReference>
<keyword evidence="4 9" id="KW-0479">Metal-binding</keyword>
<dbReference type="GO" id="GO:0005506">
    <property type="term" value="F:iron ion binding"/>
    <property type="evidence" value="ECO:0007669"/>
    <property type="project" value="InterPro"/>
</dbReference>
<dbReference type="AlphaFoldDB" id="A0A175RCZ6"/>
<dbReference type="Proteomes" id="UP000078272">
    <property type="component" value="Unassembled WGS sequence"/>
</dbReference>
<evidence type="ECO:0000256" key="4">
    <source>
        <dbReference type="ARBA" id="ARBA00022723"/>
    </source>
</evidence>
<keyword evidence="5 10" id="KW-0732">Signal</keyword>
<dbReference type="STRING" id="401562.NS365_10670"/>
<feature type="domain" description="Cytochrome c" evidence="11">
    <location>
        <begin position="190"/>
        <end position="300"/>
    </location>
</feature>
<sequence length="306" mass="32431">MRRRPVLALLAAAVVAVLAAGAYSATRPVRLSATEIAQEGSGDAARGERLFWAGGCVSCHAREAVDQPVLGGGPPLVTPFGTFYGPNISPDPDHGIGRWTLADFANALQRGVDPEGHNLYPAFPYTSYARMTPGDVADLFAYLKTLPPSTDDAPANELPFPYNLRIALGPWKALFLRPSPVISWPNGAPDLVRRGQYLVEGPGHCGECHTPRTLGGAGGLDHDRWLAGGPAPEGEGQIPNITPAGETSDWTEDDLVNYFETGFTPDFDSVGGSMVEVQHNLARLPKDDLAAIAAYLKAIPPVASAK</sequence>
<dbReference type="SUPFAM" id="SSF46626">
    <property type="entry name" value="Cytochrome c"/>
    <property type="match status" value="2"/>
</dbReference>
<evidence type="ECO:0000259" key="11">
    <source>
        <dbReference type="PROSITE" id="PS51007"/>
    </source>
</evidence>
<evidence type="ECO:0000256" key="6">
    <source>
        <dbReference type="ARBA" id="ARBA00022737"/>
    </source>
</evidence>
<name>A0A175RCZ6_9HYPH</name>
<dbReference type="PANTHER" id="PTHR35008">
    <property type="entry name" value="BLL4482 PROTEIN-RELATED"/>
    <property type="match status" value="1"/>
</dbReference>
<evidence type="ECO:0000313" key="13">
    <source>
        <dbReference type="Proteomes" id="UP000078272"/>
    </source>
</evidence>
<dbReference type="InterPro" id="IPR036909">
    <property type="entry name" value="Cyt_c-like_dom_sf"/>
</dbReference>
<dbReference type="RefSeq" id="WP_058633393.1">
    <property type="nucleotide sequence ID" value="NZ_LDPZ01000003.1"/>
</dbReference>
<keyword evidence="8" id="KW-0472">Membrane</keyword>
<keyword evidence="7 9" id="KW-0408">Iron</keyword>
<dbReference type="Pfam" id="PF00034">
    <property type="entry name" value="Cytochrom_C"/>
    <property type="match status" value="1"/>
</dbReference>
<dbReference type="PROSITE" id="PS51007">
    <property type="entry name" value="CYTC"/>
    <property type="match status" value="2"/>
</dbReference>
<evidence type="ECO:0000256" key="1">
    <source>
        <dbReference type="ARBA" id="ARBA00004236"/>
    </source>
</evidence>
<dbReference type="OrthoDB" id="9811281at2"/>
<accession>A0A175RCZ6</accession>
<dbReference type="PATRIC" id="fig|401562.3.peg.2545"/>
<feature type="signal peptide" evidence="10">
    <location>
        <begin position="1"/>
        <end position="19"/>
    </location>
</feature>
<dbReference type="GO" id="GO:0020037">
    <property type="term" value="F:heme binding"/>
    <property type="evidence" value="ECO:0007669"/>
    <property type="project" value="InterPro"/>
</dbReference>
<evidence type="ECO:0000256" key="3">
    <source>
        <dbReference type="ARBA" id="ARBA00022617"/>
    </source>
</evidence>